<protein>
    <recommendedName>
        <fullName evidence="4">Ketoreductase (KR) domain-containing protein</fullName>
    </recommendedName>
</protein>
<evidence type="ECO:0000313" key="2">
    <source>
        <dbReference type="EMBL" id="CEO51720.1"/>
    </source>
</evidence>
<dbReference type="GO" id="GO:0016491">
    <property type="term" value="F:oxidoreductase activity"/>
    <property type="evidence" value="ECO:0007669"/>
    <property type="project" value="UniProtKB-KW"/>
</dbReference>
<dbReference type="Gene3D" id="3.40.50.720">
    <property type="entry name" value="NAD(P)-binding Rossmann-like Domain"/>
    <property type="match status" value="1"/>
</dbReference>
<reference evidence="3" key="2">
    <citation type="submission" date="2020-10" db="EMBL/GenBank/DDBJ databases">
        <title>High-Quality Genome Resource of Clonostachys rosea strain S41 by Oxford Nanopore Long-Read Sequencing.</title>
        <authorList>
            <person name="Wang H."/>
        </authorList>
    </citation>
    <scope>NUCLEOTIDE SEQUENCE</scope>
    <source>
        <strain evidence="3">S41</strain>
    </source>
</reference>
<dbReference type="PRINTS" id="PR00081">
    <property type="entry name" value="GDHRDH"/>
</dbReference>
<keyword evidence="1" id="KW-0560">Oxidoreductase</keyword>
<evidence type="ECO:0000313" key="3">
    <source>
        <dbReference type="EMBL" id="KAF9742053.1"/>
    </source>
</evidence>
<dbReference type="EMBL" id="CDPU01000024">
    <property type="protein sequence ID" value="CEO51720.1"/>
    <property type="molecule type" value="Genomic_DNA"/>
</dbReference>
<gene>
    <name evidence="2" type="ORF">BN869_000007778_1</name>
    <name evidence="3" type="ORF">IM811_009784</name>
</gene>
<dbReference type="AlphaFoldDB" id="A0A0B7K9X0"/>
<name>A0A0B7K9X0_BIOOC</name>
<accession>A0A0B7K9X0</accession>
<dbReference type="SUPFAM" id="SSF51735">
    <property type="entry name" value="NAD(P)-binding Rossmann-fold domains"/>
    <property type="match status" value="1"/>
</dbReference>
<dbReference type="Pfam" id="PF00106">
    <property type="entry name" value="adh_short"/>
    <property type="match status" value="1"/>
</dbReference>
<dbReference type="InterPro" id="IPR002347">
    <property type="entry name" value="SDR_fam"/>
</dbReference>
<evidence type="ECO:0008006" key="4">
    <source>
        <dbReference type="Google" id="ProtNLM"/>
    </source>
</evidence>
<sequence>MGFINTFRHQYTSLPINLTQEQCSGKTYIVTGANIGIGLECAKHLVRLQSKRVILAVRSESRGKGALAELESETGRPGVAEVWILDLSSFDSVKAFVNRVEVQLDRVDGLISNAAAASAEWTLNEGIESTVAVNVVGTMLLSVLMMPYLKSFAKRSGTKPVMNIVTSDLGFVRQEDLRKMDQKNIFSDISDSRKWSIDGTNRYAFSKLLQIYAIRHFATLAPVSKTGVIINYLSPGLCNTGLTRYYDDGVKVMVAVLRGVMGRSAEWGSRNLLYAVSLGEESHGKYISYCEIVEKELPPFITDASGRELGEKIWDQLVVELERAQPGCVKKALYEN</sequence>
<dbReference type="PANTHER" id="PTHR43157:SF61">
    <property type="entry name" value="DEHYDROGENASE_REDUCTASE FAMILY PROTEIN, PUTATIVE (AFU_ORTHOLOGUE AFUA_3G01250)-RELATED"/>
    <property type="match status" value="1"/>
</dbReference>
<dbReference type="PANTHER" id="PTHR43157">
    <property type="entry name" value="PHOSPHATIDYLINOSITOL-GLYCAN BIOSYNTHESIS CLASS F PROTEIN-RELATED"/>
    <property type="match status" value="1"/>
</dbReference>
<dbReference type="InterPro" id="IPR036291">
    <property type="entry name" value="NAD(P)-bd_dom_sf"/>
</dbReference>
<evidence type="ECO:0000256" key="1">
    <source>
        <dbReference type="ARBA" id="ARBA00023002"/>
    </source>
</evidence>
<reference evidence="2" key="1">
    <citation type="submission" date="2015-01" db="EMBL/GenBank/DDBJ databases">
        <authorList>
            <person name="Durling Mikael"/>
        </authorList>
    </citation>
    <scope>NUCLEOTIDE SEQUENCE</scope>
</reference>
<proteinExistence type="predicted"/>
<dbReference type="Proteomes" id="UP000616885">
    <property type="component" value="Unassembled WGS sequence"/>
</dbReference>
<organism evidence="2">
    <name type="scientific">Bionectria ochroleuca</name>
    <name type="common">Gliocladium roseum</name>
    <dbReference type="NCBI Taxonomy" id="29856"/>
    <lineage>
        <taxon>Eukaryota</taxon>
        <taxon>Fungi</taxon>
        <taxon>Dikarya</taxon>
        <taxon>Ascomycota</taxon>
        <taxon>Pezizomycotina</taxon>
        <taxon>Sordariomycetes</taxon>
        <taxon>Hypocreomycetidae</taxon>
        <taxon>Hypocreales</taxon>
        <taxon>Bionectriaceae</taxon>
        <taxon>Clonostachys</taxon>
    </lineage>
</organism>
<dbReference type="EMBL" id="JADCTT010000025">
    <property type="protein sequence ID" value="KAF9742053.1"/>
    <property type="molecule type" value="Genomic_DNA"/>
</dbReference>